<keyword evidence="1" id="KW-0479">Metal-binding</keyword>
<dbReference type="AlphaFoldDB" id="A0A2P2L1Q2"/>
<evidence type="ECO:0000256" key="1">
    <source>
        <dbReference type="PROSITE-ProRule" id="PRU00042"/>
    </source>
</evidence>
<dbReference type="EMBL" id="GGEC01031427">
    <property type="protein sequence ID" value="MBX11911.1"/>
    <property type="molecule type" value="Transcribed_RNA"/>
</dbReference>
<feature type="region of interest" description="Disordered" evidence="2">
    <location>
        <begin position="1"/>
        <end position="21"/>
    </location>
</feature>
<reference evidence="4" key="1">
    <citation type="submission" date="2018-02" db="EMBL/GenBank/DDBJ databases">
        <title>Rhizophora mucronata_Transcriptome.</title>
        <authorList>
            <person name="Meera S.P."/>
            <person name="Sreeshan A."/>
            <person name="Augustine A."/>
        </authorList>
    </citation>
    <scope>NUCLEOTIDE SEQUENCE</scope>
    <source>
        <tissue evidence="4">Leaf</tissue>
    </source>
</reference>
<feature type="compositionally biased region" description="Polar residues" evidence="2">
    <location>
        <begin position="373"/>
        <end position="385"/>
    </location>
</feature>
<name>A0A2P2L1Q2_RHIMU</name>
<feature type="compositionally biased region" description="Basic and acidic residues" evidence="2">
    <location>
        <begin position="288"/>
        <end position="307"/>
    </location>
</feature>
<dbReference type="InterPro" id="IPR013087">
    <property type="entry name" value="Znf_C2H2_type"/>
</dbReference>
<keyword evidence="1" id="KW-0863">Zinc-finger</keyword>
<proteinExistence type="predicted"/>
<dbReference type="PANTHER" id="PTHR36055:SF1">
    <property type="entry name" value="C2H2-LIKE ZINC FINGER PROTEIN"/>
    <property type="match status" value="1"/>
</dbReference>
<sequence>MPVTKLKTSSTTDVMKPDEGNDSLDSIIRQAIGKEPVPVLSVPRASKIPAQLIQVVQALDQQDFVGWPLLTQLKVQMQKCDKCSQEFCSSINYRRHIRVHHRLKKFDKDTTKNMALLAAFWDKLSEDETKEVLSFKDVKLEEVPGSSIVKSLTALSRKPGVYSLPQYYLRAGSILLDIIQARSSRFPLSSDELFNILDDASEKTFLCGTAVSMQKYIFNGDAGKIGLEVKNLVACTSFLVEQKLVKAWLADKDAEALRCQKLLVEEEEAAQRRQKELLERKRRKKLRQKEQKSKEQRQWEKDVKEQTDDTLEIVTTSDQSCPLLASDSDTHGPQTELGHASFSSETLQPPITDEDLDLEAQTGSDNGYGDLGTGNNSEQQAVQGNSHRHIGVAQCNSPRKLQQNYLPNGFHANQNVQVTKLSALRWQGPHRDAKLHGDGKWSRKPKQEVKGDNMRTAVQKEAINQPDKIKKLELLIGSISVALGNGSCPQDNNLMEAQNDHLTEHYVPKKNTGPDKHHRHDDIRCSTNRSTVKLWRPVSLSDRESHAEVIAGKGGDPNVSCDSCARCCSADHTNGEMGNSSALEESLHPGISQFSCQAVEAFLAERWREAIAANHVTLVLSPDFELSAHTESASFCPVADCQSLDAEKQDIFDNHPNQLVDGWVYESTAAAAKGKPGTKPEKGVKLKYVPKQRAIT</sequence>
<evidence type="ECO:0000256" key="2">
    <source>
        <dbReference type="SAM" id="MobiDB-lite"/>
    </source>
</evidence>
<keyword evidence="1" id="KW-0862">Zinc</keyword>
<dbReference type="GO" id="GO:0008270">
    <property type="term" value="F:zinc ion binding"/>
    <property type="evidence" value="ECO:0007669"/>
    <property type="project" value="UniProtKB-KW"/>
</dbReference>
<feature type="region of interest" description="Disordered" evidence="2">
    <location>
        <begin position="430"/>
        <end position="453"/>
    </location>
</feature>
<evidence type="ECO:0000313" key="4">
    <source>
        <dbReference type="EMBL" id="MBX11911.1"/>
    </source>
</evidence>
<organism evidence="4">
    <name type="scientific">Rhizophora mucronata</name>
    <name type="common">Asiatic mangrove</name>
    <dbReference type="NCBI Taxonomy" id="61149"/>
    <lineage>
        <taxon>Eukaryota</taxon>
        <taxon>Viridiplantae</taxon>
        <taxon>Streptophyta</taxon>
        <taxon>Embryophyta</taxon>
        <taxon>Tracheophyta</taxon>
        <taxon>Spermatophyta</taxon>
        <taxon>Magnoliopsida</taxon>
        <taxon>eudicotyledons</taxon>
        <taxon>Gunneridae</taxon>
        <taxon>Pentapetalae</taxon>
        <taxon>rosids</taxon>
        <taxon>fabids</taxon>
        <taxon>Malpighiales</taxon>
        <taxon>Rhizophoraceae</taxon>
        <taxon>Rhizophora</taxon>
    </lineage>
</organism>
<dbReference type="PROSITE" id="PS00028">
    <property type="entry name" value="ZINC_FINGER_C2H2_1"/>
    <property type="match status" value="1"/>
</dbReference>
<dbReference type="PANTHER" id="PTHR36055">
    <property type="entry name" value="C2H2-LIKE ZINC FINGER PROTEIN"/>
    <property type="match status" value="1"/>
</dbReference>
<feature type="region of interest" description="Disordered" evidence="2">
    <location>
        <begin position="282"/>
        <end position="388"/>
    </location>
</feature>
<dbReference type="PROSITE" id="PS50157">
    <property type="entry name" value="ZINC_FINGER_C2H2_2"/>
    <property type="match status" value="1"/>
</dbReference>
<accession>A0A2P2L1Q2</accession>
<protein>
    <recommendedName>
        <fullName evidence="3">C2H2-type domain-containing protein</fullName>
    </recommendedName>
</protein>
<feature type="domain" description="C2H2-type" evidence="3">
    <location>
        <begin position="78"/>
        <end position="105"/>
    </location>
</feature>
<feature type="compositionally biased region" description="Polar residues" evidence="2">
    <location>
        <begin position="1"/>
        <end position="13"/>
    </location>
</feature>
<evidence type="ECO:0000259" key="3">
    <source>
        <dbReference type="PROSITE" id="PS50157"/>
    </source>
</evidence>